<keyword evidence="7" id="KW-1185">Reference proteome</keyword>
<reference evidence="6" key="1">
    <citation type="submission" date="2016-12" db="EMBL/GenBank/DDBJ databases">
        <title>Mouse lemur reference genome and diversity panel.</title>
        <authorList>
            <person name="Harris R."/>
            <person name="Larsen P."/>
            <person name="Liu Y."/>
            <person name="Hughes D.S."/>
            <person name="Murali S."/>
            <person name="Raveendran M."/>
            <person name="Korchina V."/>
            <person name="Wang M."/>
            <person name="Jhangiani S."/>
            <person name="Bandaranaike D."/>
            <person name="Bellair M."/>
            <person name="Blankenburg K."/>
            <person name="Chao H."/>
            <person name="Dahdouli M."/>
            <person name="Dinh H."/>
            <person name="Doddapaneni H."/>
            <person name="English A."/>
            <person name="Firestine M."/>
            <person name="Gnanaolivu R."/>
            <person name="Gross S."/>
            <person name="Hernandez B."/>
            <person name="Javaid M."/>
            <person name="Jayaseelan J."/>
            <person name="Jones J."/>
            <person name="Khan Z."/>
            <person name="Kovar C."/>
            <person name="Kurapati P."/>
            <person name="Le B."/>
            <person name="Lee S."/>
            <person name="Li M."/>
            <person name="Mathew T."/>
            <person name="Narasimhan A."/>
            <person name="Ngo D."/>
            <person name="Nguyen L."/>
            <person name="Okwuonu G."/>
            <person name="Ongeri F."/>
            <person name="Osuji N."/>
            <person name="Pu L.-L."/>
            <person name="Puazo M."/>
            <person name="Quiroz J."/>
            <person name="Raj R."/>
            <person name="Rajbhandari K."/>
            <person name="Reid J.G."/>
            <person name="Santibanez J."/>
            <person name="Sexton D."/>
            <person name="Skinner E."/>
            <person name="Vee V."/>
            <person name="Weissenberger G."/>
            <person name="Wu Y."/>
            <person name="Xin Y."/>
            <person name="Han Y."/>
            <person name="Campbell C."/>
            <person name="Brown A."/>
            <person name="Sullivan B."/>
            <person name="Shelton J."/>
            <person name="Brown S."/>
            <person name="Dudchenko O."/>
            <person name="Machol I."/>
            <person name="Durand N."/>
            <person name="Shamim M."/>
            <person name="Lieberman A."/>
            <person name="Muzny D.M."/>
            <person name="Richards S."/>
            <person name="Yoder A."/>
            <person name="Worley K.C."/>
            <person name="Rogers J."/>
            <person name="Gibbs R.A."/>
        </authorList>
    </citation>
    <scope>NUCLEOTIDE SEQUENCE [LARGE SCALE GENOMIC DNA]</scope>
</reference>
<reference evidence="6" key="3">
    <citation type="submission" date="2025-09" db="UniProtKB">
        <authorList>
            <consortium name="Ensembl"/>
        </authorList>
    </citation>
    <scope>IDENTIFICATION</scope>
</reference>
<evidence type="ECO:0000256" key="3">
    <source>
        <dbReference type="ARBA" id="ARBA00023242"/>
    </source>
</evidence>
<comment type="similarity">
    <text evidence="2">Belongs to the HIN-200 family.</text>
</comment>
<dbReference type="KEGG" id="mmur:105864480"/>
<dbReference type="OrthoDB" id="9836166at2759"/>
<evidence type="ECO:0000256" key="2">
    <source>
        <dbReference type="ARBA" id="ARBA00008647"/>
    </source>
</evidence>
<dbReference type="Gene3D" id="1.10.533.10">
    <property type="entry name" value="Death Domain, Fas"/>
    <property type="match status" value="1"/>
</dbReference>
<dbReference type="GO" id="GO:0005730">
    <property type="term" value="C:nucleolus"/>
    <property type="evidence" value="ECO:0007669"/>
    <property type="project" value="TreeGrafter"/>
</dbReference>
<dbReference type="FunFam" id="2.40.50.140:FF:000105">
    <property type="entry name" value="Myeloid cell nuclear differentiation antigen"/>
    <property type="match status" value="1"/>
</dbReference>
<proteinExistence type="inferred from homology"/>
<sequence length="389" mass="43764">MNDYQFSVIMFLVDSDLNLTKKMEDECNRILSVLNQEKFPSAAFVGNVIDLVQDIKSHKGLIDSLRREILKVKGRTLVKKRNQEEVGPATPAPTTSNALRSEGADKTPVPQKRKVTIQESTEAKRNKASQEQSQPLFPLRPSTPAATGHPLPAQIASSGLSNASSTQNQNTQAQRQVAARGNVLQKGQMTVMVLKATQPFEYESPDKGKNKMFHATVVSKAQFFQTFQVKVFDIDLKDKFVKLKIITISDYMECNGILEINEASSVSEVGLAPKLEVPNSLLRQANKTPKIDYLLQQASGIIVYGLFTLRKKTVKRKITIYEIQDNTGSIEVVGNGKWYNIKCEEGDKLQLYCFQMRIIDYKRRLVCGIHSFIKVIKTKKNKKESMNFN</sequence>
<accession>A0A8B7FH86</accession>
<dbReference type="InterPro" id="IPR011029">
    <property type="entry name" value="DEATH-like_dom_sf"/>
</dbReference>
<dbReference type="GeneTree" id="ENSGT00390000013296"/>
<dbReference type="Pfam" id="PF02760">
    <property type="entry name" value="HIN"/>
    <property type="match status" value="1"/>
</dbReference>
<evidence type="ECO:0000259" key="5">
    <source>
        <dbReference type="PROSITE" id="PS50834"/>
    </source>
</evidence>
<dbReference type="GO" id="GO:0005654">
    <property type="term" value="C:nucleoplasm"/>
    <property type="evidence" value="ECO:0007669"/>
    <property type="project" value="TreeGrafter"/>
</dbReference>
<gene>
    <name evidence="6" type="primary">MNDA</name>
    <name evidence="6" type="synonym">LOC105864480</name>
</gene>
<dbReference type="GO" id="GO:0035458">
    <property type="term" value="P:cellular response to interferon-beta"/>
    <property type="evidence" value="ECO:0007669"/>
    <property type="project" value="InterPro"/>
</dbReference>
<dbReference type="EMBL" id="ABDC03003119">
    <property type="status" value="NOT_ANNOTATED_CDS"/>
    <property type="molecule type" value="Genomic_DNA"/>
</dbReference>
<reference evidence="6" key="2">
    <citation type="submission" date="2025-08" db="UniProtKB">
        <authorList>
            <consortium name="Ensembl"/>
        </authorList>
    </citation>
    <scope>IDENTIFICATION</scope>
</reference>
<keyword evidence="3" id="KW-0539">Nucleus</keyword>
<dbReference type="InterPro" id="IPR012340">
    <property type="entry name" value="NA-bd_OB-fold"/>
</dbReference>
<organism evidence="6 7">
    <name type="scientific">Microcebus murinus</name>
    <name type="common">Gray mouse lemur</name>
    <name type="synonym">Lemur murinus</name>
    <dbReference type="NCBI Taxonomy" id="30608"/>
    <lineage>
        <taxon>Eukaryota</taxon>
        <taxon>Metazoa</taxon>
        <taxon>Chordata</taxon>
        <taxon>Craniata</taxon>
        <taxon>Vertebrata</taxon>
        <taxon>Euteleostomi</taxon>
        <taxon>Mammalia</taxon>
        <taxon>Eutheria</taxon>
        <taxon>Euarchontoglires</taxon>
        <taxon>Primates</taxon>
        <taxon>Strepsirrhini</taxon>
        <taxon>Lemuriformes</taxon>
        <taxon>Cheirogaleidae</taxon>
        <taxon>Microcebus</taxon>
    </lineage>
</organism>
<feature type="compositionally biased region" description="Polar residues" evidence="4">
    <location>
        <begin position="155"/>
        <end position="175"/>
    </location>
</feature>
<evidence type="ECO:0000313" key="7">
    <source>
        <dbReference type="Proteomes" id="UP000694394"/>
    </source>
</evidence>
<dbReference type="GO" id="GO:0002218">
    <property type="term" value="P:activation of innate immune response"/>
    <property type="evidence" value="ECO:0007669"/>
    <property type="project" value="InterPro"/>
</dbReference>
<dbReference type="Ensembl" id="ENSMICT00000058291.1">
    <property type="protein sequence ID" value="ENSMICP00000043939.1"/>
    <property type="gene ID" value="ENSMICG00000042551.1"/>
</dbReference>
<dbReference type="Proteomes" id="UP000694394">
    <property type="component" value="Chromosome 2"/>
</dbReference>
<feature type="region of interest" description="Disordered" evidence="4">
    <location>
        <begin position="81"/>
        <end position="178"/>
    </location>
</feature>
<dbReference type="Gene3D" id="2.40.50.140">
    <property type="entry name" value="Nucleic acid-binding proteins"/>
    <property type="match status" value="2"/>
</dbReference>
<comment type="subcellular location">
    <subcellularLocation>
        <location evidence="1">Nucleus</location>
    </subcellularLocation>
</comment>
<dbReference type="GO" id="GO:0005829">
    <property type="term" value="C:cytosol"/>
    <property type="evidence" value="ECO:0007669"/>
    <property type="project" value="TreeGrafter"/>
</dbReference>
<protein>
    <submittedName>
        <fullName evidence="6">Myeloid cell nuclear differentiation antigen</fullName>
    </submittedName>
</protein>
<dbReference type="InterPro" id="IPR040205">
    <property type="entry name" value="HIN-200"/>
</dbReference>
<dbReference type="PANTHER" id="PTHR12200">
    <property type="entry name" value="INTERFERON-INDUCIBLE PROTEIN AIM2 FAMILY MEMBER"/>
    <property type="match status" value="1"/>
</dbReference>
<evidence type="ECO:0000256" key="1">
    <source>
        <dbReference type="ARBA" id="ARBA00004123"/>
    </source>
</evidence>
<dbReference type="PROSITE" id="PS50834">
    <property type="entry name" value="HIN_200"/>
    <property type="match status" value="1"/>
</dbReference>
<dbReference type="SUPFAM" id="SSF159141">
    <property type="entry name" value="HIN-2000 domain-like"/>
    <property type="match status" value="2"/>
</dbReference>
<dbReference type="FunFam" id="2.40.50.140:FF:000101">
    <property type="entry name" value="Myeloid cell nuclear differentiation antigen"/>
    <property type="match status" value="1"/>
</dbReference>
<dbReference type="PANTHER" id="PTHR12200:SF25">
    <property type="entry name" value="PYRIN AND HIN DOMAIN-CONTAINING PROTEIN 1"/>
    <property type="match status" value="1"/>
</dbReference>
<feature type="domain" description="HIN-200" evidence="5">
    <location>
        <begin position="173"/>
        <end position="376"/>
    </location>
</feature>
<dbReference type="GO" id="GO:0003690">
    <property type="term" value="F:double-stranded DNA binding"/>
    <property type="evidence" value="ECO:0007669"/>
    <property type="project" value="TreeGrafter"/>
</dbReference>
<dbReference type="AlphaFoldDB" id="A0A8B7FH86"/>
<evidence type="ECO:0000313" key="6">
    <source>
        <dbReference type="Ensembl" id="ENSMICP00000043939.1"/>
    </source>
</evidence>
<name>A0A8B7FH86_MICMU</name>
<evidence type="ECO:0000256" key="4">
    <source>
        <dbReference type="SAM" id="MobiDB-lite"/>
    </source>
</evidence>
<dbReference type="InterPro" id="IPR004021">
    <property type="entry name" value="HIN200/IF120x"/>
</dbReference>